<evidence type="ECO:0000313" key="13">
    <source>
        <dbReference type="EMBL" id="AIE93805.1"/>
    </source>
</evidence>
<comment type="pathway">
    <text evidence="3 11">Amino-acid biosynthesis; L-histidine biosynthesis; L-histidine from 5-phospho-alpha-D-ribose 1-diphosphate: step 4/9.</text>
</comment>
<comment type="subcellular location">
    <subcellularLocation>
        <location evidence="2 11">Cytoplasm</location>
    </subcellularLocation>
</comment>
<dbReference type="SUPFAM" id="SSF51366">
    <property type="entry name" value="Ribulose-phoshate binding barrel"/>
    <property type="match status" value="1"/>
</dbReference>
<dbReference type="InterPro" id="IPR006062">
    <property type="entry name" value="His_biosynth"/>
</dbReference>
<reference evidence="13" key="1">
    <citation type="journal article" date="2014" name="Genome Biol. Evol.">
        <title>Pangenome evidence for extensive interdomain horizontal transfer affecting lineage core and shell genes in uncultured planktonic thaumarchaeota and euryarchaeota.</title>
        <authorList>
            <person name="Deschamps P."/>
            <person name="Zivanovic Y."/>
            <person name="Moreira D."/>
            <person name="Rodriguez-Valera F."/>
            <person name="Lopez-Garcia P."/>
        </authorList>
    </citation>
    <scope>NUCLEOTIDE SEQUENCE</scope>
</reference>
<sequence>MKIIPAIDLMDGKVVRLVKGDPKQKPYTVNNQLKLQKWQNAGADFLHLVDLDATLGLGSNSELIEKISNEIDIPVQVAGGLRTVEKISNVLEFAQRVVIGTIAFELVENKQRDTLSTLISKFGKDRLVISIDHNDGEIVTHGWQKSSGIKLFDALNQFVDYGFSEFLMTNISKDGMLEGPDIVTLKEATKINNANIIASGGVSNLNDLVNIKNCNPFGVILGKALYENLVTIEEAKKYDTYKTHYSMFGCSKW</sequence>
<dbReference type="HAMAP" id="MF_01014">
    <property type="entry name" value="HisA"/>
    <property type="match status" value="1"/>
</dbReference>
<evidence type="ECO:0000256" key="9">
    <source>
        <dbReference type="ARBA" id="ARBA00023102"/>
    </source>
</evidence>
<evidence type="ECO:0000256" key="6">
    <source>
        <dbReference type="ARBA" id="ARBA00018464"/>
    </source>
</evidence>
<name>A0A075FQ50_9ARCH</name>
<accession>A0A075FQ50</accession>
<dbReference type="EC" id="5.3.1.16" evidence="5 11"/>
<dbReference type="InterPro" id="IPR013785">
    <property type="entry name" value="Aldolase_TIM"/>
</dbReference>
<evidence type="ECO:0000256" key="2">
    <source>
        <dbReference type="ARBA" id="ARBA00004496"/>
    </source>
</evidence>
<feature type="active site" description="Proton donor" evidence="11">
    <location>
        <position position="132"/>
    </location>
</feature>
<protein>
    <recommendedName>
        <fullName evidence="6 11">1-(5-phosphoribosyl)-5-[(5-phosphoribosylamino)methylideneamino] imidazole-4-carboxamide isomerase</fullName>
        <ecNumber evidence="5 11">5.3.1.16</ecNumber>
    </recommendedName>
    <alternativeName>
        <fullName evidence="11">Phosphoribosylformimino-5-aminoimidazole carboxamide ribotide isomerase</fullName>
    </alternativeName>
</protein>
<dbReference type="CDD" id="cd04732">
    <property type="entry name" value="HisA"/>
    <property type="match status" value="1"/>
</dbReference>
<dbReference type="GO" id="GO:0000162">
    <property type="term" value="P:L-tryptophan biosynthetic process"/>
    <property type="evidence" value="ECO:0007669"/>
    <property type="project" value="TreeGrafter"/>
</dbReference>
<keyword evidence="9 11" id="KW-0368">Histidine biosynthesis</keyword>
<proteinExistence type="inferred from homology"/>
<dbReference type="InterPro" id="IPR023016">
    <property type="entry name" value="HisA/PriA"/>
</dbReference>
<dbReference type="PANTHER" id="PTHR43090:SF2">
    <property type="entry name" value="1-(5-PHOSPHORIBOSYL)-5-[(5-PHOSPHORIBOSYLAMINO)METHYLIDENEAMINO] IMIDAZOLE-4-CARBOXAMIDE ISOMERASE"/>
    <property type="match status" value="1"/>
</dbReference>
<gene>
    <name evidence="11 13" type="primary">hisA</name>
</gene>
<dbReference type="GO" id="GO:0000105">
    <property type="term" value="P:L-histidine biosynthetic process"/>
    <property type="evidence" value="ECO:0007669"/>
    <property type="project" value="UniProtKB-UniRule"/>
</dbReference>
<evidence type="ECO:0000256" key="11">
    <source>
        <dbReference type="HAMAP-Rule" id="MF_01014"/>
    </source>
</evidence>
<feature type="active site" description="Proton acceptor" evidence="11">
    <location>
        <position position="8"/>
    </location>
</feature>
<dbReference type="InterPro" id="IPR011060">
    <property type="entry name" value="RibuloseP-bd_barrel"/>
</dbReference>
<organism evidence="13">
    <name type="scientific">uncultured marine thaumarchaeote AD1000_40_H03</name>
    <dbReference type="NCBI Taxonomy" id="1455914"/>
    <lineage>
        <taxon>Archaea</taxon>
        <taxon>Nitrososphaerota</taxon>
        <taxon>environmental samples</taxon>
    </lineage>
</organism>
<keyword evidence="7 11" id="KW-0963">Cytoplasm</keyword>
<dbReference type="Gene3D" id="3.20.20.70">
    <property type="entry name" value="Aldolase class I"/>
    <property type="match status" value="1"/>
</dbReference>
<dbReference type="GO" id="GO:0003949">
    <property type="term" value="F:1-(5-phosphoribosyl)-5-[(5-phosphoribosylamino)methylideneamino]imidazole-4-carboxamide isomerase activity"/>
    <property type="evidence" value="ECO:0007669"/>
    <property type="project" value="UniProtKB-UniRule"/>
</dbReference>
<evidence type="ECO:0000256" key="1">
    <source>
        <dbReference type="ARBA" id="ARBA00000901"/>
    </source>
</evidence>
<comment type="similarity">
    <text evidence="4 11 12">Belongs to the HisA/HisF family.</text>
</comment>
<evidence type="ECO:0000256" key="3">
    <source>
        <dbReference type="ARBA" id="ARBA00005133"/>
    </source>
</evidence>
<evidence type="ECO:0000256" key="7">
    <source>
        <dbReference type="ARBA" id="ARBA00022490"/>
    </source>
</evidence>
<dbReference type="PANTHER" id="PTHR43090">
    <property type="entry name" value="1-(5-PHOSPHORIBOSYL)-5-[(5-PHOSPHORIBOSYLAMINO)METHYLIDENEAMINO] IMIDAZOLE-4-CARBOXAMIDE ISOMERASE"/>
    <property type="match status" value="1"/>
</dbReference>
<dbReference type="InterPro" id="IPR044524">
    <property type="entry name" value="Isoase_HisA-like"/>
</dbReference>
<dbReference type="UniPathway" id="UPA00031">
    <property type="reaction ID" value="UER00009"/>
</dbReference>
<dbReference type="GO" id="GO:0005737">
    <property type="term" value="C:cytoplasm"/>
    <property type="evidence" value="ECO:0007669"/>
    <property type="project" value="UniProtKB-SubCell"/>
</dbReference>
<keyword evidence="8 11" id="KW-0028">Amino-acid biosynthesis</keyword>
<evidence type="ECO:0000256" key="5">
    <source>
        <dbReference type="ARBA" id="ARBA00012550"/>
    </source>
</evidence>
<keyword evidence="10 11" id="KW-0413">Isomerase</keyword>
<dbReference type="AlphaFoldDB" id="A0A075FQ50"/>
<comment type="catalytic activity">
    <reaction evidence="1 11">
        <text>1-(5-phospho-beta-D-ribosyl)-5-[(5-phospho-beta-D-ribosylamino)methylideneamino]imidazole-4-carboxamide = 5-[(5-phospho-1-deoxy-D-ribulos-1-ylimino)methylamino]-1-(5-phospho-beta-D-ribosyl)imidazole-4-carboxamide</text>
        <dbReference type="Rhea" id="RHEA:15469"/>
        <dbReference type="ChEBI" id="CHEBI:58435"/>
        <dbReference type="ChEBI" id="CHEBI:58525"/>
        <dbReference type="EC" id="5.3.1.16"/>
    </reaction>
</comment>
<evidence type="ECO:0000256" key="12">
    <source>
        <dbReference type="RuleBase" id="RU003657"/>
    </source>
</evidence>
<dbReference type="EMBL" id="KF900405">
    <property type="protein sequence ID" value="AIE93805.1"/>
    <property type="molecule type" value="Genomic_DNA"/>
</dbReference>
<evidence type="ECO:0000256" key="4">
    <source>
        <dbReference type="ARBA" id="ARBA00009667"/>
    </source>
</evidence>
<evidence type="ECO:0000256" key="8">
    <source>
        <dbReference type="ARBA" id="ARBA00022605"/>
    </source>
</evidence>
<dbReference type="FunFam" id="3.20.20.70:FF:000009">
    <property type="entry name" value="1-(5-phosphoribosyl)-5-[(5-phosphoribosylamino)methylideneamino] imidazole-4-carboxamide isomerase"/>
    <property type="match status" value="1"/>
</dbReference>
<dbReference type="Pfam" id="PF00977">
    <property type="entry name" value="His_biosynth"/>
    <property type="match status" value="1"/>
</dbReference>
<evidence type="ECO:0000256" key="10">
    <source>
        <dbReference type="ARBA" id="ARBA00023235"/>
    </source>
</evidence>